<accession>A0ACB9SKC6</accession>
<proteinExistence type="predicted"/>
<sequence>MPKVKKNRKYTKSYTEAILQQALSEIKSGEPKKKVAVRYGIPRSTLQFRLGPNFSKTELGHHIYLSKDDENKLVEWILESHRKGFPRRKLDIQLSVKSFMEASKRPRENTPGDQWYKLFLNRHPVLTERTPEGVTAASANVSEENIKGWFTEVESYLKENRYFSILEDPSRVYNGDETCFQFCPKLGKVIAPKGAKNIYEVDRGEAKQNLTVRSPALGNPFQASGDTKVLVLRVADLLRLSASEMDSATDGLDMELRYTMSLFVLDEDYRNKYAKDLHRRLMPACSSTALNIKERNVADKNVKDRSEQFTRTTTEQGSTNLNLYEVNVELTMEDYIMGDLHGLHA</sequence>
<evidence type="ECO:0000313" key="1">
    <source>
        <dbReference type="EMBL" id="KAI4455774.1"/>
    </source>
</evidence>
<dbReference type="Proteomes" id="UP001056778">
    <property type="component" value="Chromosome 9"/>
</dbReference>
<dbReference type="EMBL" id="CM043023">
    <property type="protein sequence ID" value="KAI4455774.1"/>
    <property type="molecule type" value="Genomic_DNA"/>
</dbReference>
<name>A0ACB9SKC6_HOLOL</name>
<evidence type="ECO:0000313" key="2">
    <source>
        <dbReference type="Proteomes" id="UP001056778"/>
    </source>
</evidence>
<organism evidence="1 2">
    <name type="scientific">Holotrichia oblita</name>
    <name type="common">Chafer beetle</name>
    <dbReference type="NCBI Taxonomy" id="644536"/>
    <lineage>
        <taxon>Eukaryota</taxon>
        <taxon>Metazoa</taxon>
        <taxon>Ecdysozoa</taxon>
        <taxon>Arthropoda</taxon>
        <taxon>Hexapoda</taxon>
        <taxon>Insecta</taxon>
        <taxon>Pterygota</taxon>
        <taxon>Neoptera</taxon>
        <taxon>Endopterygota</taxon>
        <taxon>Coleoptera</taxon>
        <taxon>Polyphaga</taxon>
        <taxon>Scarabaeiformia</taxon>
        <taxon>Scarabaeidae</taxon>
        <taxon>Melolonthinae</taxon>
        <taxon>Holotrichia</taxon>
    </lineage>
</organism>
<reference evidence="1" key="1">
    <citation type="submission" date="2022-04" db="EMBL/GenBank/DDBJ databases">
        <title>Chromosome-scale genome assembly of Holotrichia oblita Faldermann.</title>
        <authorList>
            <person name="Rongchong L."/>
        </authorList>
    </citation>
    <scope>NUCLEOTIDE SEQUENCE</scope>
    <source>
        <strain evidence="1">81SQS9</strain>
    </source>
</reference>
<protein>
    <submittedName>
        <fullName evidence="1">Homeobox-like domain superfamily</fullName>
    </submittedName>
</protein>
<gene>
    <name evidence="1" type="ORF">MML48_9g00002257</name>
</gene>
<keyword evidence="2" id="KW-1185">Reference proteome</keyword>
<comment type="caution">
    <text evidence="1">The sequence shown here is derived from an EMBL/GenBank/DDBJ whole genome shotgun (WGS) entry which is preliminary data.</text>
</comment>